<dbReference type="GeneTree" id="ENSGT00940000175093"/>
<reference evidence="1" key="2">
    <citation type="submission" date="2025-09" db="UniProtKB">
        <authorList>
            <consortium name="Ensembl"/>
        </authorList>
    </citation>
    <scope>IDENTIFICATION</scope>
</reference>
<dbReference type="Ensembl" id="ENSPKIT00000027302.1">
    <property type="protein sequence ID" value="ENSPKIP00000003341.1"/>
    <property type="gene ID" value="ENSPKIG00000020888.1"/>
</dbReference>
<evidence type="ECO:0000313" key="2">
    <source>
        <dbReference type="Proteomes" id="UP000261540"/>
    </source>
</evidence>
<proteinExistence type="predicted"/>
<dbReference type="Proteomes" id="UP000261540">
    <property type="component" value="Unplaced"/>
</dbReference>
<protein>
    <submittedName>
        <fullName evidence="1">Uncharacterized protein</fullName>
    </submittedName>
</protein>
<reference evidence="1" key="1">
    <citation type="submission" date="2025-08" db="UniProtKB">
        <authorList>
            <consortium name="Ensembl"/>
        </authorList>
    </citation>
    <scope>IDENTIFICATION</scope>
</reference>
<dbReference type="AlphaFoldDB" id="A0A3B3QD56"/>
<name>A0A3B3QD56_9TELE</name>
<accession>A0A3B3QD56</accession>
<sequence length="83" mass="9269">MLAHKTQPDKAAIVVEGGIIIDDVPSFPCAFVKLYGLMYALHLDPKKLNNTFMFIQKLIMGLDDGKPLKPCLLRLKNDLSIVE</sequence>
<evidence type="ECO:0000313" key="1">
    <source>
        <dbReference type="Ensembl" id="ENSPKIP00000003341.1"/>
    </source>
</evidence>
<keyword evidence="2" id="KW-1185">Reference proteome</keyword>
<organism evidence="1 2">
    <name type="scientific">Paramormyrops kingsleyae</name>
    <dbReference type="NCBI Taxonomy" id="1676925"/>
    <lineage>
        <taxon>Eukaryota</taxon>
        <taxon>Metazoa</taxon>
        <taxon>Chordata</taxon>
        <taxon>Craniata</taxon>
        <taxon>Vertebrata</taxon>
        <taxon>Euteleostomi</taxon>
        <taxon>Actinopterygii</taxon>
        <taxon>Neopterygii</taxon>
        <taxon>Teleostei</taxon>
        <taxon>Osteoglossocephala</taxon>
        <taxon>Osteoglossomorpha</taxon>
        <taxon>Osteoglossiformes</taxon>
        <taxon>Mormyridae</taxon>
        <taxon>Paramormyrops</taxon>
    </lineage>
</organism>